<name>A0ABU5TX49_9CYAN</name>
<feature type="compositionally biased region" description="Polar residues" evidence="1">
    <location>
        <begin position="216"/>
        <end position="225"/>
    </location>
</feature>
<keyword evidence="4" id="KW-1185">Reference proteome</keyword>
<evidence type="ECO:0000313" key="4">
    <source>
        <dbReference type="Proteomes" id="UP001301728"/>
    </source>
</evidence>
<dbReference type="InterPro" id="IPR024983">
    <property type="entry name" value="CHAT_dom"/>
</dbReference>
<organism evidence="3 4">
    <name type="scientific">Limnoraphis robusta CCNP1315</name>
    <dbReference type="NCBI Taxonomy" id="3110306"/>
    <lineage>
        <taxon>Bacteria</taxon>
        <taxon>Bacillati</taxon>
        <taxon>Cyanobacteriota</taxon>
        <taxon>Cyanophyceae</taxon>
        <taxon>Oscillatoriophycideae</taxon>
        <taxon>Oscillatoriales</taxon>
        <taxon>Sirenicapillariaceae</taxon>
        <taxon>Limnoraphis</taxon>
    </lineage>
</organism>
<dbReference type="Pfam" id="PF12770">
    <property type="entry name" value="CHAT"/>
    <property type="match status" value="1"/>
</dbReference>
<feature type="region of interest" description="Disordered" evidence="1">
    <location>
        <begin position="194"/>
        <end position="248"/>
    </location>
</feature>
<feature type="compositionally biased region" description="Polar residues" evidence="1">
    <location>
        <begin position="194"/>
        <end position="208"/>
    </location>
</feature>
<gene>
    <name evidence="3" type="ORF">VB854_11125</name>
</gene>
<feature type="domain" description="CHAT" evidence="2">
    <location>
        <begin position="7"/>
        <end position="160"/>
    </location>
</feature>
<proteinExistence type="predicted"/>
<evidence type="ECO:0000256" key="1">
    <source>
        <dbReference type="SAM" id="MobiDB-lite"/>
    </source>
</evidence>
<protein>
    <submittedName>
        <fullName evidence="3">CHAT domain-containing protein</fullName>
    </submittedName>
</protein>
<feature type="compositionally biased region" description="Low complexity" evidence="1">
    <location>
        <begin position="231"/>
        <end position="241"/>
    </location>
</feature>
<comment type="caution">
    <text evidence="3">The sequence shown here is derived from an EMBL/GenBank/DDBJ whole genome shotgun (WGS) entry which is preliminary data.</text>
</comment>
<dbReference type="RefSeq" id="WP_323275047.1">
    <property type="nucleotide sequence ID" value="NZ_JAYGHT010000034.1"/>
</dbReference>
<sequence length="362" mass="39804">MKKILILLSNPKNSVQLRLGEETREIKEALKQSKNREQFQVESESAVRVKDLRRALLEYEPAIVHFSGHGSGSDGLILENDSGETQLVSSEALAKLFKQFQQEVQCVVLNACYSEEQAQAIHEYIDCVVGMNKAVGDVAAINFSTAFYEALGAGKSYDKCFNFACNAIDLEGIPESDTPQIRYRPRHYISDIQETQQAKNTDDSSSQPGFKPAININGNLSNSPVGQAGRDQTQTSDQSQSFGDVSFRGTGNNFNPFNRVHGNVNIDQSKTETIGGNSELQAALNELKKLKQEIGSTNSLSVLQKKQAEIPVEILETELKKPQPNKSLIDEAVEALKKGLEGVEMLAEPVMKVAAILAKVWV</sequence>
<reference evidence="3 4" key="1">
    <citation type="submission" date="2023-12" db="EMBL/GenBank/DDBJ databases">
        <title>Baltic Sea Cyanobacteria.</title>
        <authorList>
            <person name="Delbaje E."/>
            <person name="Fewer D.P."/>
            <person name="Shishido T.K."/>
        </authorList>
    </citation>
    <scope>NUCLEOTIDE SEQUENCE [LARGE SCALE GENOMIC DNA]</scope>
    <source>
        <strain evidence="3 4">CCNP 1315</strain>
    </source>
</reference>
<evidence type="ECO:0000313" key="3">
    <source>
        <dbReference type="EMBL" id="MEA5519497.1"/>
    </source>
</evidence>
<dbReference type="Proteomes" id="UP001301728">
    <property type="component" value="Unassembled WGS sequence"/>
</dbReference>
<accession>A0ABU5TX49</accession>
<dbReference type="EMBL" id="JAYGHT010000034">
    <property type="protein sequence ID" value="MEA5519497.1"/>
    <property type="molecule type" value="Genomic_DNA"/>
</dbReference>
<evidence type="ECO:0000259" key="2">
    <source>
        <dbReference type="Pfam" id="PF12770"/>
    </source>
</evidence>